<feature type="region of interest" description="Disordered" evidence="1">
    <location>
        <begin position="125"/>
        <end position="148"/>
    </location>
</feature>
<evidence type="ECO:0000313" key="3">
    <source>
        <dbReference type="EMBL" id="GGG81141.1"/>
    </source>
</evidence>
<evidence type="ECO:0000256" key="1">
    <source>
        <dbReference type="SAM" id="MobiDB-lite"/>
    </source>
</evidence>
<reference evidence="3" key="1">
    <citation type="journal article" date="2014" name="Int. J. Syst. Evol. Microbiol.">
        <title>Complete genome sequence of Corynebacterium casei LMG S-19264T (=DSM 44701T), isolated from a smear-ripened cheese.</title>
        <authorList>
            <consortium name="US DOE Joint Genome Institute (JGI-PGF)"/>
            <person name="Walter F."/>
            <person name="Albersmeier A."/>
            <person name="Kalinowski J."/>
            <person name="Ruckert C."/>
        </authorList>
    </citation>
    <scope>NUCLEOTIDE SEQUENCE</scope>
    <source>
        <strain evidence="3">CGMCC 1.12997</strain>
    </source>
</reference>
<dbReference type="Pfam" id="PF10646">
    <property type="entry name" value="Germane"/>
    <property type="match status" value="1"/>
</dbReference>
<evidence type="ECO:0000313" key="4">
    <source>
        <dbReference type="Proteomes" id="UP000647241"/>
    </source>
</evidence>
<feature type="domain" description="GerMN" evidence="2">
    <location>
        <begin position="84"/>
        <end position="207"/>
    </location>
</feature>
<feature type="compositionally biased region" description="Low complexity" evidence="1">
    <location>
        <begin position="125"/>
        <end position="135"/>
    </location>
</feature>
<dbReference type="InterPro" id="IPR019606">
    <property type="entry name" value="GerMN"/>
</dbReference>
<keyword evidence="4" id="KW-1185">Reference proteome</keyword>
<accession>A0A917HK01</accession>
<feature type="region of interest" description="Disordered" evidence="1">
    <location>
        <begin position="219"/>
        <end position="240"/>
    </location>
</feature>
<sequence>MIPRYQRILFWSLVGGIFLMAAFLIHGCRQAHKRLTALNDATPIAAPTTASTQDVTLYLANDADGSIAPDQQQIALPQDPTLRARALLDHLLGEYSLPTSAHVLQSGPAVDDVFFLPLPITTPTPTNTLSETTGLPEQQKAAPTHSTKPTGELAVVNLHGSFVENHPSGIQVENLTLLSIIGTLHAAFPQLTEVRFLVDGQPHDTLAGHADLKRIYPAIDTTTTPTPPQPEAAPNPQETP</sequence>
<dbReference type="RefSeq" id="WP_188554612.1">
    <property type="nucleotide sequence ID" value="NZ_BMGT01000003.1"/>
</dbReference>
<dbReference type="EMBL" id="BMGT01000003">
    <property type="protein sequence ID" value="GGG81141.1"/>
    <property type="molecule type" value="Genomic_DNA"/>
</dbReference>
<reference evidence="3" key="2">
    <citation type="submission" date="2020-09" db="EMBL/GenBank/DDBJ databases">
        <authorList>
            <person name="Sun Q."/>
            <person name="Zhou Y."/>
        </authorList>
    </citation>
    <scope>NUCLEOTIDE SEQUENCE</scope>
    <source>
        <strain evidence="3">CGMCC 1.12997</strain>
    </source>
</reference>
<proteinExistence type="predicted"/>
<comment type="caution">
    <text evidence="3">The sequence shown here is derived from an EMBL/GenBank/DDBJ whole genome shotgun (WGS) entry which is preliminary data.</text>
</comment>
<evidence type="ECO:0000259" key="2">
    <source>
        <dbReference type="SMART" id="SM00909"/>
    </source>
</evidence>
<organism evidence="3 4">
    <name type="scientific">Edaphobacter dinghuensis</name>
    <dbReference type="NCBI Taxonomy" id="1560005"/>
    <lineage>
        <taxon>Bacteria</taxon>
        <taxon>Pseudomonadati</taxon>
        <taxon>Acidobacteriota</taxon>
        <taxon>Terriglobia</taxon>
        <taxon>Terriglobales</taxon>
        <taxon>Acidobacteriaceae</taxon>
        <taxon>Edaphobacter</taxon>
    </lineage>
</organism>
<dbReference type="AlphaFoldDB" id="A0A917HK01"/>
<dbReference type="SMART" id="SM00909">
    <property type="entry name" value="Germane"/>
    <property type="match status" value="1"/>
</dbReference>
<protein>
    <recommendedName>
        <fullName evidence="2">GerMN domain-containing protein</fullName>
    </recommendedName>
</protein>
<gene>
    <name evidence="3" type="ORF">GCM10011585_25760</name>
</gene>
<name>A0A917HK01_9BACT</name>
<dbReference type="Proteomes" id="UP000647241">
    <property type="component" value="Unassembled WGS sequence"/>
</dbReference>
<feature type="compositionally biased region" description="Pro residues" evidence="1">
    <location>
        <begin position="225"/>
        <end position="240"/>
    </location>
</feature>